<reference evidence="4" key="1">
    <citation type="submission" date="2023-07" db="EMBL/GenBank/DDBJ databases">
        <title>30 novel species of actinomycetes from the DSMZ collection.</title>
        <authorList>
            <person name="Nouioui I."/>
        </authorList>
    </citation>
    <scope>NUCLEOTIDE SEQUENCE [LARGE SCALE GENOMIC DNA]</scope>
    <source>
        <strain evidence="4">DSM 42041</strain>
    </source>
</reference>
<dbReference type="InterPro" id="IPR058323">
    <property type="entry name" value="DUF8010"/>
</dbReference>
<accession>A0ABU2NME0</accession>
<dbReference type="InterPro" id="IPR058498">
    <property type="entry name" value="DUF8185"/>
</dbReference>
<dbReference type="Proteomes" id="UP001183414">
    <property type="component" value="Unassembled WGS sequence"/>
</dbReference>
<organism evidence="3 4">
    <name type="scientific">Streptomyces hazeniae</name>
    <dbReference type="NCBI Taxonomy" id="3075538"/>
    <lineage>
        <taxon>Bacteria</taxon>
        <taxon>Bacillati</taxon>
        <taxon>Actinomycetota</taxon>
        <taxon>Actinomycetes</taxon>
        <taxon>Kitasatosporales</taxon>
        <taxon>Streptomycetaceae</taxon>
        <taxon>Streptomyces</taxon>
    </lineage>
</organism>
<comment type="caution">
    <text evidence="3">The sequence shown here is derived from an EMBL/GenBank/DDBJ whole genome shotgun (WGS) entry which is preliminary data.</text>
</comment>
<dbReference type="RefSeq" id="WP_311671588.1">
    <property type="nucleotide sequence ID" value="NZ_JAVREQ010000001.1"/>
</dbReference>
<evidence type="ECO:0000259" key="2">
    <source>
        <dbReference type="Pfam" id="PF26572"/>
    </source>
</evidence>
<evidence type="ECO:0000313" key="3">
    <source>
        <dbReference type="EMBL" id="MDT0377647.1"/>
    </source>
</evidence>
<dbReference type="Pfam" id="PF26035">
    <property type="entry name" value="DUF8010"/>
    <property type="match status" value="1"/>
</dbReference>
<keyword evidence="4" id="KW-1185">Reference proteome</keyword>
<evidence type="ECO:0000313" key="4">
    <source>
        <dbReference type="Proteomes" id="UP001183414"/>
    </source>
</evidence>
<feature type="domain" description="DUF8010" evidence="1">
    <location>
        <begin position="9"/>
        <end position="103"/>
    </location>
</feature>
<proteinExistence type="predicted"/>
<evidence type="ECO:0000259" key="1">
    <source>
        <dbReference type="Pfam" id="PF26035"/>
    </source>
</evidence>
<sequence>MTVPVPPLLVFADPGEAAALAAFLGRLLRWEKAAAVRLRAGGGVLGVFARPARFEVFAVLTARLLERAETDVTVSAGELLEGIDETAETVTLPGEVTGPSWAGLLPPRGGWRRVADLPASGVRDRAAGVVAEFRQRTERLPESERTRDRVDALAEEIWNRPLTGTALPLRAVHAAHALGFLRGGEHLGLYDTGPWLRLRTAYGSVIARSGAAVPRPGTGLTVTPV</sequence>
<name>A0ABU2NME0_9ACTN</name>
<protein>
    <submittedName>
        <fullName evidence="3">Uncharacterized protein</fullName>
    </submittedName>
</protein>
<dbReference type="EMBL" id="JAVREQ010000001">
    <property type="protein sequence ID" value="MDT0377647.1"/>
    <property type="molecule type" value="Genomic_DNA"/>
</dbReference>
<gene>
    <name evidence="3" type="ORF">RM572_02515</name>
</gene>
<feature type="domain" description="DUF8185" evidence="2">
    <location>
        <begin position="106"/>
        <end position="211"/>
    </location>
</feature>
<dbReference type="Pfam" id="PF26572">
    <property type="entry name" value="DUF8185"/>
    <property type="match status" value="1"/>
</dbReference>